<proteinExistence type="predicted"/>
<accession>A0ABU3BLF2</accession>
<dbReference type="RefSeq" id="WP_311661039.1">
    <property type="nucleotide sequence ID" value="NZ_JAVRHT010000001.1"/>
</dbReference>
<dbReference type="Proteomes" id="UP001267426">
    <property type="component" value="Unassembled WGS sequence"/>
</dbReference>
<name>A0ABU3BLF2_9BACT</name>
<protein>
    <submittedName>
        <fullName evidence="1">Uncharacterized protein</fullName>
    </submittedName>
</protein>
<dbReference type="EMBL" id="JAVRHT010000001">
    <property type="protein sequence ID" value="MDT0630122.1"/>
    <property type="molecule type" value="Genomic_DNA"/>
</dbReference>
<gene>
    <name evidence="1" type="ORF">RM540_00035</name>
</gene>
<comment type="caution">
    <text evidence="1">The sequence shown here is derived from an EMBL/GenBank/DDBJ whole genome shotgun (WGS) entry which is preliminary data.</text>
</comment>
<sequence>MTAPPRPSLGVGGAVASGMRTLAALLIVLAAAPATAQPRPGRGGVDEPTFPERERIALANVGLTSLFTVARGVVEGRVRSVGDAAEAAAWGAVAGAGFYAAKDQVGRGRGALGLGLAFASASRAENAATGGGPLGHVRVGFGPLDVRLRTPLATRPGPAVGVEVDPLAAVALVAVPLSGGRPVVRGGVLMYVHPALNPEEIGVQYASGRAVGRVVLVQEEPDDDTIRHEAIHFLQMVQASAVTPRGTLGSVWQGGRRTTRGGAVQWDVRTDWLAAALGGLDKLLADGSKDGWAEAEAYELQNPPTPPYDGGFFPMPCPPDLPPGTFCPF</sequence>
<reference evidence="1 2" key="1">
    <citation type="submission" date="2023-09" db="EMBL/GenBank/DDBJ databases">
        <authorList>
            <person name="Rey-Velasco X."/>
        </authorList>
    </citation>
    <scope>NUCLEOTIDE SEQUENCE [LARGE SCALE GENOMIC DNA]</scope>
    <source>
        <strain evidence="1 2">F394</strain>
    </source>
</reference>
<organism evidence="1 2">
    <name type="scientific">Rubrivirga litoralis</name>
    <dbReference type="NCBI Taxonomy" id="3075598"/>
    <lineage>
        <taxon>Bacteria</taxon>
        <taxon>Pseudomonadati</taxon>
        <taxon>Rhodothermota</taxon>
        <taxon>Rhodothermia</taxon>
        <taxon>Rhodothermales</taxon>
        <taxon>Rubricoccaceae</taxon>
        <taxon>Rubrivirga</taxon>
    </lineage>
</organism>
<evidence type="ECO:0000313" key="2">
    <source>
        <dbReference type="Proteomes" id="UP001267426"/>
    </source>
</evidence>
<evidence type="ECO:0000313" key="1">
    <source>
        <dbReference type="EMBL" id="MDT0630122.1"/>
    </source>
</evidence>
<keyword evidence="2" id="KW-1185">Reference proteome</keyword>